<dbReference type="NCBIfam" id="TIGR00121">
    <property type="entry name" value="birA_ligase"/>
    <property type="match status" value="1"/>
</dbReference>
<gene>
    <name evidence="3" type="ORF">RN606_03175</name>
</gene>
<dbReference type="GO" id="GO:0004077">
    <property type="term" value="F:biotin--[biotin carboxyl-carrier protein] ligase activity"/>
    <property type="evidence" value="ECO:0007669"/>
    <property type="project" value="UniProtKB-EC"/>
</dbReference>
<dbReference type="InterPro" id="IPR004408">
    <property type="entry name" value="Biotin_CoA_COase_ligase"/>
</dbReference>
<dbReference type="AlphaFoldDB" id="A0AA96F8J5"/>
<name>A0AA96F8J5_9MICO</name>
<dbReference type="EMBL" id="CP134879">
    <property type="protein sequence ID" value="WNM25163.1"/>
    <property type="molecule type" value="Genomic_DNA"/>
</dbReference>
<dbReference type="InterPro" id="IPR008988">
    <property type="entry name" value="Transcriptional_repressor_C"/>
</dbReference>
<dbReference type="RefSeq" id="WP_313499908.1">
    <property type="nucleotide sequence ID" value="NZ_CP134879.1"/>
</dbReference>
<dbReference type="Pfam" id="PF03099">
    <property type="entry name" value="BPL_LplA_LipB"/>
    <property type="match status" value="1"/>
</dbReference>
<dbReference type="SUPFAM" id="SSF50037">
    <property type="entry name" value="C-terminal domain of transcriptional repressors"/>
    <property type="match status" value="1"/>
</dbReference>
<dbReference type="PANTHER" id="PTHR12835:SF5">
    <property type="entry name" value="BIOTIN--PROTEIN LIGASE"/>
    <property type="match status" value="1"/>
</dbReference>
<proteinExistence type="predicted"/>
<sequence>MTGGRPALTAETVAPLVTPHGPLALVAVTPEQESTNTALVAALKDDPESWPHMAAYLADHQTAGRGRSGRVWETPQGVALTVSWVLRPRAAGPDLAWAPLVVGLATVRALRSLGADAWLKWPNDVVVESGDEDVPGWGRWRKVAGILCEVVGDAVVAGTGVNVLQSAEELPVPHAASLATLGADTSRLQVLEALGAKLGEAAAAWDADPAAIREEVAEVCATLGWEVAVDVGTGAPVTGRAVGLGREGSLIVESARGGRTAVLAGDVRVRRA</sequence>
<dbReference type="Gene3D" id="3.30.930.10">
    <property type="entry name" value="Bira Bifunctional Protein, Domain 2"/>
    <property type="match status" value="1"/>
</dbReference>
<evidence type="ECO:0000313" key="3">
    <source>
        <dbReference type="EMBL" id="WNM25163.1"/>
    </source>
</evidence>
<dbReference type="PANTHER" id="PTHR12835">
    <property type="entry name" value="BIOTIN PROTEIN LIGASE"/>
    <property type="match status" value="1"/>
</dbReference>
<organism evidence="3 4">
    <name type="scientific">Demequina capsici</name>
    <dbReference type="NCBI Taxonomy" id="3075620"/>
    <lineage>
        <taxon>Bacteria</taxon>
        <taxon>Bacillati</taxon>
        <taxon>Actinomycetota</taxon>
        <taxon>Actinomycetes</taxon>
        <taxon>Micrococcales</taxon>
        <taxon>Demequinaceae</taxon>
        <taxon>Demequina</taxon>
    </lineage>
</organism>
<accession>A0AA96F8J5</accession>
<dbReference type="SUPFAM" id="SSF55681">
    <property type="entry name" value="Class II aaRS and biotin synthetases"/>
    <property type="match status" value="1"/>
</dbReference>
<dbReference type="CDD" id="cd16442">
    <property type="entry name" value="BPL"/>
    <property type="match status" value="1"/>
</dbReference>
<dbReference type="Proteomes" id="UP001304125">
    <property type="component" value="Chromosome"/>
</dbReference>
<keyword evidence="1 3" id="KW-0436">Ligase</keyword>
<reference evidence="3 4" key="1">
    <citation type="submission" date="2023-09" db="EMBL/GenBank/DDBJ databases">
        <title>Demequina sp. a novel bacteria isolated from Capsicum annuum.</title>
        <authorList>
            <person name="Humaira Z."/>
            <person name="Lee J."/>
            <person name="Cho D."/>
        </authorList>
    </citation>
    <scope>NUCLEOTIDE SEQUENCE [LARGE SCALE GENOMIC DNA]</scope>
    <source>
        <strain evidence="3 4">OYTSA14</strain>
    </source>
</reference>
<dbReference type="PROSITE" id="PS51733">
    <property type="entry name" value="BPL_LPL_CATALYTIC"/>
    <property type="match status" value="1"/>
</dbReference>
<protein>
    <submittedName>
        <fullName evidence="3">Biotin--[acetyl-CoA-carboxylase] ligase</fullName>
        <ecNumber evidence="3">6.3.4.15</ecNumber>
    </submittedName>
</protein>
<evidence type="ECO:0000313" key="4">
    <source>
        <dbReference type="Proteomes" id="UP001304125"/>
    </source>
</evidence>
<evidence type="ECO:0000256" key="1">
    <source>
        <dbReference type="ARBA" id="ARBA00022598"/>
    </source>
</evidence>
<dbReference type="InterPro" id="IPR045864">
    <property type="entry name" value="aa-tRNA-synth_II/BPL/LPL"/>
</dbReference>
<feature type="domain" description="BPL/LPL catalytic" evidence="2">
    <location>
        <begin position="21"/>
        <end position="206"/>
    </location>
</feature>
<dbReference type="EC" id="6.3.4.15" evidence="3"/>
<dbReference type="InterPro" id="IPR004143">
    <property type="entry name" value="BPL_LPL_catalytic"/>
</dbReference>
<evidence type="ECO:0000259" key="2">
    <source>
        <dbReference type="PROSITE" id="PS51733"/>
    </source>
</evidence>
<dbReference type="Gene3D" id="2.30.30.100">
    <property type="match status" value="1"/>
</dbReference>
<dbReference type="GO" id="GO:0005737">
    <property type="term" value="C:cytoplasm"/>
    <property type="evidence" value="ECO:0007669"/>
    <property type="project" value="TreeGrafter"/>
</dbReference>
<keyword evidence="4" id="KW-1185">Reference proteome</keyword>